<protein>
    <recommendedName>
        <fullName evidence="4">Ubiquitin-like protease family profile domain-containing protein</fullName>
    </recommendedName>
</protein>
<evidence type="ECO:0000256" key="1">
    <source>
        <dbReference type="ARBA" id="ARBA00005234"/>
    </source>
</evidence>
<accession>A0A699H2H7</accession>
<dbReference type="GO" id="GO:0006508">
    <property type="term" value="P:proteolysis"/>
    <property type="evidence" value="ECO:0007669"/>
    <property type="project" value="UniProtKB-KW"/>
</dbReference>
<evidence type="ECO:0000256" key="2">
    <source>
        <dbReference type="ARBA" id="ARBA00022670"/>
    </source>
</evidence>
<name>A0A699H2H7_TANCI</name>
<keyword evidence="2" id="KW-0645">Protease</keyword>
<evidence type="ECO:0000313" key="5">
    <source>
        <dbReference type="EMBL" id="GEX21858.1"/>
    </source>
</evidence>
<dbReference type="PROSITE" id="PS50600">
    <property type="entry name" value="ULP_PROTEASE"/>
    <property type="match status" value="1"/>
</dbReference>
<reference evidence="5" key="1">
    <citation type="journal article" date="2019" name="Sci. Rep.">
        <title>Draft genome of Tanacetum cinerariifolium, the natural source of mosquito coil.</title>
        <authorList>
            <person name="Yamashiro T."/>
            <person name="Shiraishi A."/>
            <person name="Satake H."/>
            <person name="Nakayama K."/>
        </authorList>
    </citation>
    <scope>NUCLEOTIDE SEQUENCE</scope>
</reference>
<dbReference type="Gene3D" id="3.40.395.10">
    <property type="entry name" value="Adenoviral Proteinase, Chain A"/>
    <property type="match status" value="1"/>
</dbReference>
<gene>
    <name evidence="5" type="ORF">Tci_293833</name>
</gene>
<dbReference type="InterPro" id="IPR038765">
    <property type="entry name" value="Papain-like_cys_pep_sf"/>
</dbReference>
<dbReference type="EMBL" id="BKCJ010095848">
    <property type="protein sequence ID" value="GEX21858.1"/>
    <property type="molecule type" value="Genomic_DNA"/>
</dbReference>
<dbReference type="SUPFAM" id="SSF54001">
    <property type="entry name" value="Cysteine proteinases"/>
    <property type="match status" value="1"/>
</dbReference>
<dbReference type="AlphaFoldDB" id="A0A699H2H7"/>
<comment type="similarity">
    <text evidence="1">Belongs to the peptidase C48 family.</text>
</comment>
<keyword evidence="3" id="KW-0378">Hydrolase</keyword>
<organism evidence="5">
    <name type="scientific">Tanacetum cinerariifolium</name>
    <name type="common">Dalmatian daisy</name>
    <name type="synonym">Chrysanthemum cinerariifolium</name>
    <dbReference type="NCBI Taxonomy" id="118510"/>
    <lineage>
        <taxon>Eukaryota</taxon>
        <taxon>Viridiplantae</taxon>
        <taxon>Streptophyta</taxon>
        <taxon>Embryophyta</taxon>
        <taxon>Tracheophyta</taxon>
        <taxon>Spermatophyta</taxon>
        <taxon>Magnoliopsida</taxon>
        <taxon>eudicotyledons</taxon>
        <taxon>Gunneridae</taxon>
        <taxon>Pentapetalae</taxon>
        <taxon>asterids</taxon>
        <taxon>campanulids</taxon>
        <taxon>Asterales</taxon>
        <taxon>Asteraceae</taxon>
        <taxon>Asteroideae</taxon>
        <taxon>Anthemideae</taxon>
        <taxon>Anthemidinae</taxon>
        <taxon>Tanacetum</taxon>
    </lineage>
</organism>
<evidence type="ECO:0000259" key="4">
    <source>
        <dbReference type="PROSITE" id="PS50600"/>
    </source>
</evidence>
<sequence length="222" mass="25975">MNRARREHHPSIYKKSPYMDSPLTTVLPKKRGGKSDDVMITGKQDTGIYFMYENVDSNKSQPGTYLPRGWLSRDHMDAWIQLLIRERPKNANWTLSKSGIVRVHRKNNRFMMMMTNPHIMGTLDGTTRSYPAWKDVNWVYMAINAGENHWVTGAINLTYSVFYVFDSLHSDTKREDRGRQLALMNLGHQFDDTIIAKDELQKSYEECRDIPLEQRVLIEDFL</sequence>
<evidence type="ECO:0000256" key="3">
    <source>
        <dbReference type="ARBA" id="ARBA00022801"/>
    </source>
</evidence>
<dbReference type="GO" id="GO:0008234">
    <property type="term" value="F:cysteine-type peptidase activity"/>
    <property type="evidence" value="ECO:0007669"/>
    <property type="project" value="InterPro"/>
</dbReference>
<dbReference type="InterPro" id="IPR003653">
    <property type="entry name" value="Peptidase_C48_C"/>
</dbReference>
<proteinExistence type="inferred from homology"/>
<feature type="domain" description="Ubiquitin-like protease family profile" evidence="4">
    <location>
        <begin position="48"/>
        <end position="218"/>
    </location>
</feature>
<dbReference type="Pfam" id="PF02902">
    <property type="entry name" value="Peptidase_C48"/>
    <property type="match status" value="1"/>
</dbReference>
<comment type="caution">
    <text evidence="5">The sequence shown here is derived from an EMBL/GenBank/DDBJ whole genome shotgun (WGS) entry which is preliminary data.</text>
</comment>